<sequence>MGIWNAVMRRIDKANGKFIRSFGHDLTTPRGRRVARFHYHWIDHAILRYWWTNFAQIAPGVYRSNQPTHARFEVMKELGVKTVLNLRGEERLSHFQFEKESCDKLGLKMVNIRLHARKAKTGERYLEAINAMREIEKPFLIHCKSGADRAGLAAVLYLLAIEKRPIEEARKQLSLGHLHIRWTKTGILDHILDLYEARNEKSPIDIEEWFRTEYNRKAVQKSFDALPIWRR</sequence>
<dbReference type="RefSeq" id="WP_245752595.1">
    <property type="nucleotide sequence ID" value="NZ_FOJU01000003.1"/>
</dbReference>
<dbReference type="SUPFAM" id="SSF52799">
    <property type="entry name" value="(Phosphotyrosine protein) phosphatases II"/>
    <property type="match status" value="1"/>
</dbReference>
<evidence type="ECO:0000256" key="1">
    <source>
        <dbReference type="ARBA" id="ARBA00009580"/>
    </source>
</evidence>
<keyword evidence="4" id="KW-1185">Reference proteome</keyword>
<dbReference type="Gene3D" id="3.90.190.10">
    <property type="entry name" value="Protein tyrosine phosphatase superfamily"/>
    <property type="match status" value="1"/>
</dbReference>
<organism evidence="3 4">
    <name type="scientific">Poseidonocella pacifica</name>
    <dbReference type="NCBI Taxonomy" id="871651"/>
    <lineage>
        <taxon>Bacteria</taxon>
        <taxon>Pseudomonadati</taxon>
        <taxon>Pseudomonadota</taxon>
        <taxon>Alphaproteobacteria</taxon>
        <taxon>Rhodobacterales</taxon>
        <taxon>Roseobacteraceae</taxon>
        <taxon>Poseidonocella</taxon>
    </lineage>
</organism>
<feature type="domain" description="Tyrosine specific protein phosphatases" evidence="2">
    <location>
        <begin position="123"/>
        <end position="173"/>
    </location>
</feature>
<dbReference type="Proteomes" id="UP000198796">
    <property type="component" value="Unassembled WGS sequence"/>
</dbReference>
<evidence type="ECO:0000313" key="4">
    <source>
        <dbReference type="Proteomes" id="UP000198796"/>
    </source>
</evidence>
<dbReference type="EMBL" id="FOJU01000003">
    <property type="protein sequence ID" value="SFB00213.1"/>
    <property type="molecule type" value="Genomic_DNA"/>
</dbReference>
<dbReference type="PANTHER" id="PTHR31126:SF72">
    <property type="entry name" value="DUAL SPECIFICITY PROTEIN PHOSPHATASE TPBA"/>
    <property type="match status" value="1"/>
</dbReference>
<dbReference type="PROSITE" id="PS50056">
    <property type="entry name" value="TYR_PHOSPHATASE_2"/>
    <property type="match status" value="1"/>
</dbReference>
<dbReference type="GO" id="GO:0016791">
    <property type="term" value="F:phosphatase activity"/>
    <property type="evidence" value="ECO:0007669"/>
    <property type="project" value="TreeGrafter"/>
</dbReference>
<proteinExistence type="inferred from homology"/>
<dbReference type="Pfam" id="PF22741">
    <property type="entry name" value="PTP-NADK"/>
    <property type="match status" value="1"/>
</dbReference>
<evidence type="ECO:0000259" key="2">
    <source>
        <dbReference type="PROSITE" id="PS50056"/>
    </source>
</evidence>
<accession>A0A1I0XJU6</accession>
<evidence type="ECO:0000313" key="3">
    <source>
        <dbReference type="EMBL" id="SFB00213.1"/>
    </source>
</evidence>
<dbReference type="PANTHER" id="PTHR31126">
    <property type="entry name" value="TYROSINE-PROTEIN PHOSPHATASE"/>
    <property type="match status" value="1"/>
</dbReference>
<dbReference type="AlphaFoldDB" id="A0A1I0XJU6"/>
<comment type="similarity">
    <text evidence="1">Belongs to the protein-tyrosine phosphatase family.</text>
</comment>
<reference evidence="3 4" key="1">
    <citation type="submission" date="2016-10" db="EMBL/GenBank/DDBJ databases">
        <authorList>
            <person name="de Groot N.N."/>
        </authorList>
    </citation>
    <scope>NUCLEOTIDE SEQUENCE [LARGE SCALE GENOMIC DNA]</scope>
    <source>
        <strain evidence="3 4">DSM 29316</strain>
    </source>
</reference>
<dbReference type="STRING" id="871651.SAMN05421688_2260"/>
<protein>
    <submittedName>
        <fullName evidence="3">Tyrosine phosphatase family protein</fullName>
    </submittedName>
</protein>
<dbReference type="InterPro" id="IPR029021">
    <property type="entry name" value="Prot-tyrosine_phosphatase-like"/>
</dbReference>
<dbReference type="InterPro" id="IPR000387">
    <property type="entry name" value="Tyr_Pase_dom"/>
</dbReference>
<name>A0A1I0XJU6_9RHOB</name>
<gene>
    <name evidence="3" type="ORF">SAMN05421688_2260</name>
</gene>
<dbReference type="InterPro" id="IPR055214">
    <property type="entry name" value="PTP-NADK"/>
</dbReference>